<dbReference type="PANTHER" id="PTHR47143">
    <property type="entry name" value="TRANSIENT RECEPTOR POTENTIAL CATION CHANNEL PROTEIN PAINLESS"/>
    <property type="match status" value="1"/>
</dbReference>
<dbReference type="PANTHER" id="PTHR47143:SF1">
    <property type="entry name" value="ION_TRANS DOMAIN-CONTAINING PROTEIN"/>
    <property type="match status" value="1"/>
</dbReference>
<keyword evidence="9" id="KW-1185">Reference proteome</keyword>
<reference evidence="8" key="1">
    <citation type="submission" date="2022-01" db="EMBL/GenBank/DDBJ databases">
        <authorList>
            <person name="King R."/>
        </authorList>
    </citation>
    <scope>NUCLEOTIDE SEQUENCE</scope>
</reference>
<dbReference type="InterPro" id="IPR052076">
    <property type="entry name" value="TRP_cation_channel"/>
</dbReference>
<feature type="transmembrane region" description="Helical" evidence="7">
    <location>
        <begin position="1038"/>
        <end position="1067"/>
    </location>
</feature>
<keyword evidence="5" id="KW-0325">Glycoprotein</keyword>
<dbReference type="EMBL" id="OU895877">
    <property type="protein sequence ID" value="CAG9801250.1"/>
    <property type="molecule type" value="Genomic_DNA"/>
</dbReference>
<name>A0A9N9WQL9_9DIPT</name>
<evidence type="ECO:0000256" key="1">
    <source>
        <dbReference type="ARBA" id="ARBA00022448"/>
    </source>
</evidence>
<evidence type="ECO:0000256" key="6">
    <source>
        <dbReference type="ARBA" id="ARBA00023303"/>
    </source>
</evidence>
<dbReference type="GO" id="GO:0034220">
    <property type="term" value="P:monoatomic ion transmembrane transport"/>
    <property type="evidence" value="ECO:0007669"/>
    <property type="project" value="UniProtKB-KW"/>
</dbReference>
<feature type="transmembrane region" description="Helical" evidence="7">
    <location>
        <begin position="976"/>
        <end position="998"/>
    </location>
</feature>
<feature type="transmembrane region" description="Helical" evidence="7">
    <location>
        <begin position="859"/>
        <end position="882"/>
    </location>
</feature>
<proteinExistence type="predicted"/>
<evidence type="ECO:0000256" key="7">
    <source>
        <dbReference type="SAM" id="Phobius"/>
    </source>
</evidence>
<evidence type="ECO:0000256" key="4">
    <source>
        <dbReference type="ARBA" id="ARBA00023065"/>
    </source>
</evidence>
<keyword evidence="2" id="KW-0677">Repeat</keyword>
<feature type="transmembrane region" description="Helical" evidence="7">
    <location>
        <begin position="1004"/>
        <end position="1026"/>
    </location>
</feature>
<keyword evidence="7" id="KW-0472">Membrane</keyword>
<dbReference type="Proteomes" id="UP001153620">
    <property type="component" value="Chromosome 1"/>
</dbReference>
<keyword evidence="1" id="KW-0813">Transport</keyword>
<keyword evidence="7" id="KW-1133">Transmembrane helix</keyword>
<evidence type="ECO:0000256" key="3">
    <source>
        <dbReference type="ARBA" id="ARBA00023043"/>
    </source>
</evidence>
<feature type="transmembrane region" description="Helical" evidence="7">
    <location>
        <begin position="1106"/>
        <end position="1131"/>
    </location>
</feature>
<evidence type="ECO:0008006" key="10">
    <source>
        <dbReference type="Google" id="ProtNLM"/>
    </source>
</evidence>
<dbReference type="GO" id="GO:0022857">
    <property type="term" value="F:transmembrane transporter activity"/>
    <property type="evidence" value="ECO:0007669"/>
    <property type="project" value="TreeGrafter"/>
</dbReference>
<protein>
    <recommendedName>
        <fullName evidence="10">Ion transport domain-containing protein</fullName>
    </recommendedName>
</protein>
<reference evidence="8" key="2">
    <citation type="submission" date="2022-10" db="EMBL/GenBank/DDBJ databases">
        <authorList>
            <consortium name="ENA_rothamsted_submissions"/>
            <consortium name="culmorum"/>
            <person name="King R."/>
        </authorList>
    </citation>
    <scope>NUCLEOTIDE SEQUENCE</scope>
</reference>
<evidence type="ECO:0000313" key="8">
    <source>
        <dbReference type="EMBL" id="CAG9801250.1"/>
    </source>
</evidence>
<keyword evidence="7" id="KW-0812">Transmembrane</keyword>
<sequence length="1292" mass="153948">MDSSNGETNNLLNANEPQQNNQITLELMEANSSTILNIERNNSIQITSSLGDLTFIEDQSAQISAYLRKNENEDFWTIEKVRNVMKFYIKNSNACIKNLLSILMYDWFMLSKNSPDSYFLMKKFNFFSKSDEKTHEKLFKKLLDVFDSSDNLDYHELCLNIIYFLFSEIKYYLENTKVNVDNFRILVVPELIKMTLDMTNKEYRTKILKLVTAFLDNADEEVYQILKQKILESIQHEASPHQSACKISYNEIMKHCDELYFKLLFLLHENLMMSFKFEYKDFMAVYQSYFGEFWTYAINQNAQLLYVFSYLQELFDTKEFLLISTEGTNLKSNITSTIRKVAEFQAVFVEPLDKIHKKLLDQMTNIITDDDRTIDEFKNLFCSTPKVRKLLFGRKDFKSESLFEQILSINKDISMESFQEILQHIWNEFKLWEKPEILTLENPKRKHLFDYVLETDNDAYIISFLMPIIANKYEEICKPLHFMMLKNCLFYDFKATKIGHDSVESEQDYSNFGLNPKCLIEYHLNLIDKNERMDYVNTKNLLYLLEEIHQFCPDQVGKNQFFMKLFKKILHEEPEKFNGEHELKLPRKHFWIGLMMIYWGYFVEFQHIEAASKDNNTKKCFVILHSTSNTKEDILKLEGTFIPYLHLLSLIINNKDKDFEKEFPVEMKEMENSYKNLYKLEGKYDRHHSNKDENEIFHFYEKYSTNFCFILLYAAIKTDQKNIVKLIFDYNNFLISCPEFPANMKVNDIHHYTVQMFLENKYELGRADLPKNWIPHEVMEEFLDSRITCQDNFYKVNCQFMLPYYNHDEKTEKVDDGVMMNEDYETMEYILNDYELRSLVTHPVMEMIIRTKIEKYSRLFFWNLTIFILTYIGPTTFLVFLLHSYDNTFEKPGTEAGIKNGSYITDCNKTLENLNQTFNKSSSNWFEDLIYHMNEKPRFLLLIIFSLSRIIPLSIRERIQYSSIHEDNYFKKLSNFIEIGLIVLPVIFSILTMVYWYFNYESLFVTLVVIEAINVLLMIIATAFLYPVLKFAIYMKCFWTVFTTYLMIFLLFLPLFFGCVAMAFIIFDKKLGGKIEEFHGFGNASTKYIIMYAGELDIDSEKLSGFIQVIAITIMIILIINKVNLIISIVVNDVQKVMDQAKEFSLRLYAKKYVEFASKIRKYYALEIEQENKISTSTKLLFWWIKLITRKYPHIHQIHTLYVEKKTGYVHIDNKRPLFEGKNRYMRYLRKRKNWVIIAVVKCWDNIFSHLQLETETMNEIKKIVKKRNKISENLKKSNEDGRCETDEENKQ</sequence>
<keyword evidence="3" id="KW-0040">ANK repeat</keyword>
<organism evidence="8 9">
    <name type="scientific">Chironomus riparius</name>
    <dbReference type="NCBI Taxonomy" id="315576"/>
    <lineage>
        <taxon>Eukaryota</taxon>
        <taxon>Metazoa</taxon>
        <taxon>Ecdysozoa</taxon>
        <taxon>Arthropoda</taxon>
        <taxon>Hexapoda</taxon>
        <taxon>Insecta</taxon>
        <taxon>Pterygota</taxon>
        <taxon>Neoptera</taxon>
        <taxon>Endopterygota</taxon>
        <taxon>Diptera</taxon>
        <taxon>Nematocera</taxon>
        <taxon>Chironomoidea</taxon>
        <taxon>Chironomidae</taxon>
        <taxon>Chironominae</taxon>
        <taxon>Chironomus</taxon>
    </lineage>
</organism>
<gene>
    <name evidence="8" type="ORF">CHIRRI_LOCUS4181</name>
</gene>
<evidence type="ECO:0000313" key="9">
    <source>
        <dbReference type="Proteomes" id="UP001153620"/>
    </source>
</evidence>
<evidence type="ECO:0000256" key="5">
    <source>
        <dbReference type="ARBA" id="ARBA00023180"/>
    </source>
</evidence>
<accession>A0A9N9WQL9</accession>
<keyword evidence="4" id="KW-0406">Ion transport</keyword>
<evidence type="ECO:0000256" key="2">
    <source>
        <dbReference type="ARBA" id="ARBA00022737"/>
    </source>
</evidence>
<keyword evidence="6" id="KW-0407">Ion channel</keyword>
<dbReference type="OrthoDB" id="7799462at2759"/>
<dbReference type="GO" id="GO:1902495">
    <property type="term" value="C:transmembrane transporter complex"/>
    <property type="evidence" value="ECO:0007669"/>
    <property type="project" value="TreeGrafter"/>
</dbReference>